<dbReference type="InterPro" id="IPR002781">
    <property type="entry name" value="TM_pro_TauE-like"/>
</dbReference>
<keyword evidence="6 8" id="KW-1133">Transmembrane helix</keyword>
<keyword evidence="5 8" id="KW-0812">Transmembrane</keyword>
<feature type="transmembrane region" description="Helical" evidence="8">
    <location>
        <begin position="197"/>
        <end position="218"/>
    </location>
</feature>
<keyword evidence="3" id="KW-0813">Transport</keyword>
<dbReference type="PANTHER" id="PTHR30269:SF37">
    <property type="entry name" value="MEMBRANE TRANSPORTER PROTEIN"/>
    <property type="match status" value="1"/>
</dbReference>
<comment type="caution">
    <text evidence="9">The sequence shown here is derived from an EMBL/GenBank/DDBJ whole genome shotgun (WGS) entry which is preliminary data.</text>
</comment>
<evidence type="ECO:0000256" key="7">
    <source>
        <dbReference type="ARBA" id="ARBA00023136"/>
    </source>
</evidence>
<organism evidence="9 10">
    <name type="scientific">Pseudoalteromonas aliena SW19</name>
    <dbReference type="NCBI Taxonomy" id="1314866"/>
    <lineage>
        <taxon>Bacteria</taxon>
        <taxon>Pseudomonadati</taxon>
        <taxon>Pseudomonadota</taxon>
        <taxon>Gammaproteobacteria</taxon>
        <taxon>Alteromonadales</taxon>
        <taxon>Pseudoalteromonadaceae</taxon>
        <taxon>Pseudoalteromonas</taxon>
    </lineage>
</organism>
<dbReference type="InterPro" id="IPR052017">
    <property type="entry name" value="TSUP"/>
</dbReference>
<evidence type="ECO:0000256" key="4">
    <source>
        <dbReference type="ARBA" id="ARBA00022475"/>
    </source>
</evidence>
<dbReference type="Pfam" id="PF01925">
    <property type="entry name" value="TauE"/>
    <property type="match status" value="1"/>
</dbReference>
<proteinExistence type="inferred from homology"/>
<evidence type="ECO:0000256" key="1">
    <source>
        <dbReference type="ARBA" id="ARBA00004651"/>
    </source>
</evidence>
<comment type="similarity">
    <text evidence="2 8">Belongs to the 4-toluene sulfonate uptake permease (TSUP) (TC 2.A.102) family.</text>
</comment>
<sequence length="252" mass="27556">MDLFTTDLISPMLALVFVLLAGFTSFFSAAFGAGGGLMLLVVMASFMPMTLVVPIHGLVQLGSNINRLLLSFKHIDKSMFIYFTLGGAAGAVLSSFIVSNIQFDVMKLVAGVFVIYILWGKTPLLHSRSILWRLAGGFATTFISMFIGASGPLVGSCLHMSNYSKMRFTATFSSIMSTQHLFKAGIYGVVGFSFWQWLPLVGAMVFSGAIGTWLGIRLLNHIPTDKFKCIFKYILTLLALQLAWQGFKSLCN</sequence>
<feature type="transmembrane region" description="Helical" evidence="8">
    <location>
        <begin position="230"/>
        <end position="247"/>
    </location>
</feature>
<evidence type="ECO:0000313" key="9">
    <source>
        <dbReference type="EMBL" id="MBE0359825.1"/>
    </source>
</evidence>
<dbReference type="EMBL" id="AQGU01000025">
    <property type="protein sequence ID" value="MBE0359825.1"/>
    <property type="molecule type" value="Genomic_DNA"/>
</dbReference>
<accession>A0ABR9DZQ4</accession>
<comment type="subcellular location">
    <subcellularLocation>
        <location evidence="1 8">Cell membrane</location>
        <topology evidence="1 8">Multi-pass membrane protein</topology>
    </subcellularLocation>
</comment>
<keyword evidence="4 8" id="KW-1003">Cell membrane</keyword>
<evidence type="ECO:0000313" key="10">
    <source>
        <dbReference type="Proteomes" id="UP000648482"/>
    </source>
</evidence>
<protein>
    <recommendedName>
        <fullName evidence="8">Probable membrane transporter protein</fullName>
    </recommendedName>
</protein>
<evidence type="ECO:0000256" key="3">
    <source>
        <dbReference type="ARBA" id="ARBA00022448"/>
    </source>
</evidence>
<evidence type="ECO:0000256" key="6">
    <source>
        <dbReference type="ARBA" id="ARBA00022989"/>
    </source>
</evidence>
<feature type="transmembrane region" description="Helical" evidence="8">
    <location>
        <begin position="12"/>
        <end position="31"/>
    </location>
</feature>
<name>A0ABR9DZQ4_9GAMM</name>
<gene>
    <name evidence="9" type="ORF">PALI_a1139</name>
</gene>
<feature type="transmembrane region" description="Helical" evidence="8">
    <location>
        <begin position="103"/>
        <end position="119"/>
    </location>
</feature>
<evidence type="ECO:0000256" key="5">
    <source>
        <dbReference type="ARBA" id="ARBA00022692"/>
    </source>
</evidence>
<reference evidence="9 10" key="1">
    <citation type="submission" date="2015-06" db="EMBL/GenBank/DDBJ databases">
        <title>Genome sequence of Pseudoalteromonas aliena.</title>
        <authorList>
            <person name="Xie B.-B."/>
            <person name="Rong J.-C."/>
            <person name="Qin Q.-L."/>
            <person name="Zhang Y.-Z."/>
        </authorList>
    </citation>
    <scope>NUCLEOTIDE SEQUENCE [LARGE SCALE GENOMIC DNA]</scope>
    <source>
        <strain evidence="9 10">SW19</strain>
    </source>
</reference>
<feature type="transmembrane region" description="Helical" evidence="8">
    <location>
        <begin position="37"/>
        <end position="59"/>
    </location>
</feature>
<feature type="transmembrane region" description="Helical" evidence="8">
    <location>
        <begin position="131"/>
        <end position="154"/>
    </location>
</feature>
<feature type="transmembrane region" description="Helical" evidence="8">
    <location>
        <begin position="79"/>
        <end position="97"/>
    </location>
</feature>
<evidence type="ECO:0000256" key="2">
    <source>
        <dbReference type="ARBA" id="ARBA00009142"/>
    </source>
</evidence>
<dbReference type="Proteomes" id="UP000648482">
    <property type="component" value="Unassembled WGS sequence"/>
</dbReference>
<keyword evidence="7 8" id="KW-0472">Membrane</keyword>
<evidence type="ECO:0000256" key="8">
    <source>
        <dbReference type="RuleBase" id="RU363041"/>
    </source>
</evidence>
<dbReference type="PANTHER" id="PTHR30269">
    <property type="entry name" value="TRANSMEMBRANE PROTEIN YFCA"/>
    <property type="match status" value="1"/>
</dbReference>
<keyword evidence="10" id="KW-1185">Reference proteome</keyword>
<dbReference type="RefSeq" id="WP_193155776.1">
    <property type="nucleotide sequence ID" value="NZ_AQGU01000025.1"/>
</dbReference>